<dbReference type="VEuPathDB" id="FungiDB:CHGG_03890"/>
<name>Q2H2V6_CHAGB</name>
<feature type="compositionally biased region" description="Low complexity" evidence="2">
    <location>
        <begin position="264"/>
        <end position="277"/>
    </location>
</feature>
<keyword evidence="1" id="KW-0175">Coiled coil</keyword>
<feature type="region of interest" description="Disordered" evidence="2">
    <location>
        <begin position="304"/>
        <end position="346"/>
    </location>
</feature>
<evidence type="ECO:0000256" key="2">
    <source>
        <dbReference type="SAM" id="MobiDB-lite"/>
    </source>
</evidence>
<feature type="region of interest" description="Disordered" evidence="2">
    <location>
        <begin position="551"/>
        <end position="570"/>
    </location>
</feature>
<feature type="compositionally biased region" description="Basic and acidic residues" evidence="2">
    <location>
        <begin position="151"/>
        <end position="167"/>
    </location>
</feature>
<proteinExistence type="predicted"/>
<dbReference type="AlphaFoldDB" id="Q2H2V6"/>
<dbReference type="InParanoid" id="Q2H2V6"/>
<feature type="compositionally biased region" description="Acidic residues" evidence="2">
    <location>
        <begin position="397"/>
        <end position="407"/>
    </location>
</feature>
<sequence>MAGGELVSPSNVFEVDSLFRFSGVSLKDASRYPCTFSKSPSLGYFTVATTPVASSPTNTAVTPSPSCSPPSPIRHRQLSTVQIQALTNALIFWWDTRLSRHGIIPFDKALRTLRLLEQQHKQLSELLKLPRGPPSQAGPDNIPEEDEKEEREEGDHKAVTRQEDLLPTKKKPTAKPPPTLSHSRYPGRNLSSSIASNLASARGIRASYSTQPLTPSVSNDQAPGSLEVRPRREGSSRSKPRNQLEQARDPSWVPPVTREDTANEPTKTEPSSPTPSEDGFSRFYSTFNSLINRLSAPLAFTGLPLVPEESTPAPTSHPSEPPQRKPRHKTSTAAEPDLSKIYSRATLRSLERDGHGAADSFYVVPTSGHTASYASVLNHENKEKRRLAASMHRGGDENEDNEDEDDFVDARESQAPMSPTFRKLLARARSDKDLRNIVEELHLENSTLKDVLDKVSKRLHNFELNSQSSHLALAQSLRLQRPTSPISSSGQGLAAGQAAAGAREEALIKRNRELEEQMSEMVQRMNSLEKDHLKLQVTLEKYRERWEKLKAGAKARRSAQDLVYEGEPKR</sequence>
<feature type="region of interest" description="Disordered" evidence="2">
    <location>
        <begin position="387"/>
        <end position="420"/>
    </location>
</feature>
<dbReference type="eggNOG" id="ENOG502S9VZ">
    <property type="taxonomic scope" value="Eukaryota"/>
</dbReference>
<protein>
    <submittedName>
        <fullName evidence="3">Uncharacterized protein</fullName>
    </submittedName>
</protein>
<dbReference type="RefSeq" id="XP_001223104.1">
    <property type="nucleotide sequence ID" value="XM_001223103.1"/>
</dbReference>
<dbReference type="EMBL" id="CH408032">
    <property type="protein sequence ID" value="EAQ87271.1"/>
    <property type="molecule type" value="Genomic_DNA"/>
</dbReference>
<feature type="region of interest" description="Disordered" evidence="2">
    <location>
        <begin position="53"/>
        <end position="73"/>
    </location>
</feature>
<gene>
    <name evidence="3" type="ORF">CHGG_03890</name>
</gene>
<feature type="region of interest" description="Disordered" evidence="2">
    <location>
        <begin position="209"/>
        <end position="282"/>
    </location>
</feature>
<organism evidence="3 4">
    <name type="scientific">Chaetomium globosum (strain ATCC 6205 / CBS 148.51 / DSM 1962 / NBRC 6347 / NRRL 1970)</name>
    <name type="common">Soil fungus</name>
    <dbReference type="NCBI Taxonomy" id="306901"/>
    <lineage>
        <taxon>Eukaryota</taxon>
        <taxon>Fungi</taxon>
        <taxon>Dikarya</taxon>
        <taxon>Ascomycota</taxon>
        <taxon>Pezizomycotina</taxon>
        <taxon>Sordariomycetes</taxon>
        <taxon>Sordariomycetidae</taxon>
        <taxon>Sordariales</taxon>
        <taxon>Chaetomiaceae</taxon>
        <taxon>Chaetomium</taxon>
    </lineage>
</organism>
<feature type="compositionally biased region" description="Polar residues" evidence="2">
    <location>
        <begin position="53"/>
        <end position="62"/>
    </location>
</feature>
<dbReference type="GeneID" id="4391598"/>
<dbReference type="PANTHER" id="PTHR40130">
    <property type="entry name" value="EXPRESSED PROTEIN"/>
    <property type="match status" value="1"/>
</dbReference>
<keyword evidence="4" id="KW-1185">Reference proteome</keyword>
<feature type="compositionally biased region" description="Polar residues" evidence="2">
    <location>
        <begin position="209"/>
        <end position="222"/>
    </location>
</feature>
<dbReference type="OMA" id="FQHENPP"/>
<evidence type="ECO:0000313" key="3">
    <source>
        <dbReference type="EMBL" id="EAQ87271.1"/>
    </source>
</evidence>
<dbReference type="Proteomes" id="UP000001056">
    <property type="component" value="Unassembled WGS sequence"/>
</dbReference>
<dbReference type="OrthoDB" id="3197614at2759"/>
<evidence type="ECO:0000256" key="1">
    <source>
        <dbReference type="SAM" id="Coils"/>
    </source>
</evidence>
<evidence type="ECO:0000313" key="4">
    <source>
        <dbReference type="Proteomes" id="UP000001056"/>
    </source>
</evidence>
<dbReference type="HOGENOM" id="CLU_034666_0_0_1"/>
<reference evidence="4" key="1">
    <citation type="journal article" date="2015" name="Genome Announc.">
        <title>Draft genome sequence of the cellulolytic fungus Chaetomium globosum.</title>
        <authorList>
            <person name="Cuomo C.A."/>
            <person name="Untereiner W.A."/>
            <person name="Ma L.-J."/>
            <person name="Grabherr M."/>
            <person name="Birren B.W."/>
        </authorList>
    </citation>
    <scope>NUCLEOTIDE SEQUENCE [LARGE SCALE GENOMIC DNA]</scope>
    <source>
        <strain evidence="4">ATCC 6205 / CBS 148.51 / DSM 1962 / NBRC 6347 / NRRL 1970</strain>
    </source>
</reference>
<accession>Q2H2V6</accession>
<feature type="coiled-coil region" evidence="1">
    <location>
        <begin position="504"/>
        <end position="545"/>
    </location>
</feature>
<dbReference type="PANTHER" id="PTHR40130:SF1">
    <property type="entry name" value="SPINDLE POLE BODY-ASSOCIATED PROTEIN CUT12 DOMAIN-CONTAINING PROTEIN"/>
    <property type="match status" value="1"/>
</dbReference>
<feature type="region of interest" description="Disordered" evidence="2">
    <location>
        <begin position="125"/>
        <end position="191"/>
    </location>
</feature>